<dbReference type="EMBL" id="MPKY01000001">
    <property type="protein sequence ID" value="OJT00139.1"/>
    <property type="molecule type" value="Genomic_DNA"/>
</dbReference>
<evidence type="ECO:0000313" key="2">
    <source>
        <dbReference type="Proteomes" id="UP000183986"/>
    </source>
</evidence>
<comment type="caution">
    <text evidence="1">The sequence shown here is derived from an EMBL/GenBank/DDBJ whole genome shotgun (WGS) entry which is preliminary data.</text>
</comment>
<organism evidence="1 2">
    <name type="scientific">Marinobacter nauticus</name>
    <name type="common">Marinobacter hydrocarbonoclasticus</name>
    <name type="synonym">Marinobacter aquaeolei</name>
    <dbReference type="NCBI Taxonomy" id="2743"/>
    <lineage>
        <taxon>Bacteria</taxon>
        <taxon>Pseudomonadati</taxon>
        <taxon>Pseudomonadota</taxon>
        <taxon>Gammaproteobacteria</taxon>
        <taxon>Pseudomonadales</taxon>
        <taxon>Marinobacteraceae</taxon>
        <taxon>Marinobacter</taxon>
    </lineage>
</organism>
<reference evidence="1" key="1">
    <citation type="submission" date="2016-11" db="EMBL/GenBank/DDBJ databases">
        <title>Draft Genome Sequence of Marinobacter hydrocarbonoclasticus strain STW2, a polyaromatic aromatic hydrocarbon degrading and denitrifying bacterium from rhizosphere of Seagrass Enhalus acodoides.</title>
        <authorList>
            <person name="Ling J."/>
            <person name="Dong J."/>
        </authorList>
    </citation>
    <scope>NUCLEOTIDE SEQUENCE [LARGE SCALE GENOMIC DNA]</scope>
    <source>
        <strain evidence="1">STW2</strain>
    </source>
</reference>
<evidence type="ECO:0000313" key="1">
    <source>
        <dbReference type="EMBL" id="OJT00139.1"/>
    </source>
</evidence>
<dbReference type="AlphaFoldDB" id="A0A1M2UXT6"/>
<protein>
    <submittedName>
        <fullName evidence="1">Uncharacterized protein</fullName>
    </submittedName>
</protein>
<gene>
    <name evidence="1" type="ORF">BEE62_08605</name>
</gene>
<proteinExistence type="predicted"/>
<keyword evidence="2" id="KW-1185">Reference proteome</keyword>
<name>A0A1M2UXT6_MARNT</name>
<accession>A0A1M2UXT6</accession>
<sequence>MRCFHHGFSIPTYRWDLLVGEWGLEKTTGTDSLIGSAALVGEKGNSTGSVTQSQKTGQCFGLMFLKNWRPMLEKMHNQSFKFATGLAAVRRTPTTLRSLGAA</sequence>
<dbReference type="Proteomes" id="UP000183986">
    <property type="component" value="Unassembled WGS sequence"/>
</dbReference>